<dbReference type="GO" id="GO:0005634">
    <property type="term" value="C:nucleus"/>
    <property type="evidence" value="ECO:0007669"/>
    <property type="project" value="UniProtKB-SubCell"/>
</dbReference>
<dbReference type="SUPFAM" id="SSF158457">
    <property type="entry name" value="Orange domain-like"/>
    <property type="match status" value="1"/>
</dbReference>
<dbReference type="InterPro" id="IPR011598">
    <property type="entry name" value="bHLH_dom"/>
</dbReference>
<dbReference type="GO" id="GO:0046983">
    <property type="term" value="F:protein dimerization activity"/>
    <property type="evidence" value="ECO:0007669"/>
    <property type="project" value="InterPro"/>
</dbReference>
<dbReference type="Gene3D" id="6.10.250.980">
    <property type="match status" value="1"/>
</dbReference>
<evidence type="ECO:0000259" key="9">
    <source>
        <dbReference type="PROSITE" id="PS51054"/>
    </source>
</evidence>
<accession>A0A5E4RA51</accession>
<dbReference type="Proteomes" id="UP000324832">
    <property type="component" value="Unassembled WGS sequence"/>
</dbReference>
<dbReference type="PANTHER" id="PTHR10985">
    <property type="entry name" value="BASIC HELIX-LOOP-HELIX TRANSCRIPTION FACTOR, HES-RELATED"/>
    <property type="match status" value="1"/>
</dbReference>
<dbReference type="AlphaFoldDB" id="A0A5E4RA51"/>
<keyword evidence="11" id="KW-1185">Reference proteome</keyword>
<dbReference type="SMART" id="SM00353">
    <property type="entry name" value="HLH"/>
    <property type="match status" value="1"/>
</dbReference>
<dbReference type="GO" id="GO:0006355">
    <property type="term" value="P:regulation of DNA-templated transcription"/>
    <property type="evidence" value="ECO:0007669"/>
    <property type="project" value="InterPro"/>
</dbReference>
<evidence type="ECO:0000313" key="11">
    <source>
        <dbReference type="Proteomes" id="UP000324832"/>
    </source>
</evidence>
<gene>
    <name evidence="10" type="ORF">LSINAPIS_LOCUS15515</name>
</gene>
<dbReference type="GO" id="GO:0003677">
    <property type="term" value="F:DNA binding"/>
    <property type="evidence" value="ECO:0007669"/>
    <property type="project" value="UniProtKB-KW"/>
</dbReference>
<keyword evidence="5" id="KW-0539">Nucleus</keyword>
<proteinExistence type="predicted"/>
<evidence type="ECO:0000256" key="6">
    <source>
        <dbReference type="SAM" id="Coils"/>
    </source>
</evidence>
<evidence type="ECO:0000256" key="7">
    <source>
        <dbReference type="SAM" id="MobiDB-lite"/>
    </source>
</evidence>
<dbReference type="FunFam" id="4.10.280.10:FF:000079">
    <property type="entry name" value="CLUMA_CG001539, isoform A"/>
    <property type="match status" value="1"/>
</dbReference>
<dbReference type="InterPro" id="IPR050370">
    <property type="entry name" value="HES_HEY"/>
</dbReference>
<evidence type="ECO:0000313" key="10">
    <source>
        <dbReference type="EMBL" id="VVD06095.1"/>
    </source>
</evidence>
<evidence type="ECO:0000256" key="2">
    <source>
        <dbReference type="ARBA" id="ARBA00023015"/>
    </source>
</evidence>
<dbReference type="InterPro" id="IPR003650">
    <property type="entry name" value="Orange_dom"/>
</dbReference>
<dbReference type="CDD" id="cd11440">
    <property type="entry name" value="bHLH-O_Cwo_like"/>
    <property type="match status" value="1"/>
</dbReference>
<dbReference type="PROSITE" id="PS51054">
    <property type="entry name" value="ORANGE"/>
    <property type="match status" value="1"/>
</dbReference>
<keyword evidence="2" id="KW-0805">Transcription regulation</keyword>
<dbReference type="EMBL" id="FZQP02007074">
    <property type="protein sequence ID" value="VVD06095.1"/>
    <property type="molecule type" value="Genomic_DNA"/>
</dbReference>
<dbReference type="SUPFAM" id="SSF47459">
    <property type="entry name" value="HLH, helix-loop-helix DNA-binding domain"/>
    <property type="match status" value="1"/>
</dbReference>
<comment type="subcellular location">
    <subcellularLocation>
        <location evidence="1">Nucleus</location>
    </subcellularLocation>
</comment>
<evidence type="ECO:0008006" key="12">
    <source>
        <dbReference type="Google" id="ProtNLM"/>
    </source>
</evidence>
<evidence type="ECO:0000256" key="1">
    <source>
        <dbReference type="ARBA" id="ARBA00004123"/>
    </source>
</evidence>
<name>A0A5E4RA51_9NEOP</name>
<dbReference type="InterPro" id="IPR036638">
    <property type="entry name" value="HLH_DNA-bd_sf"/>
</dbReference>
<organism evidence="10 11">
    <name type="scientific">Leptidea sinapis</name>
    <dbReference type="NCBI Taxonomy" id="189913"/>
    <lineage>
        <taxon>Eukaryota</taxon>
        <taxon>Metazoa</taxon>
        <taxon>Ecdysozoa</taxon>
        <taxon>Arthropoda</taxon>
        <taxon>Hexapoda</taxon>
        <taxon>Insecta</taxon>
        <taxon>Pterygota</taxon>
        <taxon>Neoptera</taxon>
        <taxon>Endopterygota</taxon>
        <taxon>Lepidoptera</taxon>
        <taxon>Glossata</taxon>
        <taxon>Ditrysia</taxon>
        <taxon>Papilionoidea</taxon>
        <taxon>Pieridae</taxon>
        <taxon>Dismorphiinae</taxon>
        <taxon>Leptidea</taxon>
    </lineage>
</organism>
<feature type="domain" description="Orange" evidence="9">
    <location>
        <begin position="120"/>
        <end position="155"/>
    </location>
</feature>
<evidence type="ECO:0000256" key="5">
    <source>
        <dbReference type="ARBA" id="ARBA00023242"/>
    </source>
</evidence>
<keyword evidence="3" id="KW-0238">DNA-binding</keyword>
<dbReference type="PROSITE" id="PS50888">
    <property type="entry name" value="BHLH"/>
    <property type="match status" value="1"/>
</dbReference>
<reference evidence="10 11" key="1">
    <citation type="submission" date="2017-07" db="EMBL/GenBank/DDBJ databases">
        <authorList>
            <person name="Talla V."/>
            <person name="Backstrom N."/>
        </authorList>
    </citation>
    <scope>NUCLEOTIDE SEQUENCE [LARGE SCALE GENOMIC DNA]</scope>
</reference>
<sequence>METRHYWEENGPAVKYDNYNSGEQLNFAAPHSDEEGEYQGGAYLKKGKQDPMSHRIIEKRRRDRMNNCLADLSRLIPPEYLKKGRGRVEKTEIIEMAIRHLKTLQDRVNAAERQAVEDQYRAGYQEAVGEAVRFLVEVQGFGPGDGLCVQLASHLQRHSQHVSNVPSTRWLVIRDHQLVRELARLRGQVVADPVCVEENGVTAQDVAALPLDGPRLKRDQTLRKVRKLDHGEDFLHSYKFKNSIERRFSRSQDNEDTSSESPHQHQYDKPTPTQFVPVFALNSLGKYYVPLSVDYACLTRHLGSYDALDARAVQLSAPLHPVTIHVNFQPCMNYHLKREPTDRDWRSVQMAV</sequence>
<dbReference type="Pfam" id="PF07527">
    <property type="entry name" value="Hairy_orange"/>
    <property type="match status" value="1"/>
</dbReference>
<dbReference type="Gene3D" id="4.10.280.10">
    <property type="entry name" value="Helix-loop-helix DNA-binding domain"/>
    <property type="match status" value="1"/>
</dbReference>
<protein>
    <recommendedName>
        <fullName evidence="12">BHLH domain-containing protein</fullName>
    </recommendedName>
</protein>
<feature type="region of interest" description="Disordered" evidence="7">
    <location>
        <begin position="246"/>
        <end position="270"/>
    </location>
</feature>
<feature type="coiled-coil region" evidence="6">
    <location>
        <begin position="94"/>
        <end position="121"/>
    </location>
</feature>
<keyword evidence="4" id="KW-0804">Transcription</keyword>
<evidence type="ECO:0000256" key="4">
    <source>
        <dbReference type="ARBA" id="ARBA00023163"/>
    </source>
</evidence>
<dbReference type="Pfam" id="PF00010">
    <property type="entry name" value="HLH"/>
    <property type="match status" value="1"/>
</dbReference>
<keyword evidence="6" id="KW-0175">Coiled coil</keyword>
<evidence type="ECO:0000259" key="8">
    <source>
        <dbReference type="PROSITE" id="PS50888"/>
    </source>
</evidence>
<dbReference type="SMART" id="SM00511">
    <property type="entry name" value="ORANGE"/>
    <property type="match status" value="1"/>
</dbReference>
<evidence type="ECO:0000256" key="3">
    <source>
        <dbReference type="ARBA" id="ARBA00023125"/>
    </source>
</evidence>
<feature type="domain" description="BHLH" evidence="8">
    <location>
        <begin position="49"/>
        <end position="104"/>
    </location>
</feature>